<feature type="chain" id="PRO_5030061836" evidence="1">
    <location>
        <begin position="29"/>
        <end position="234"/>
    </location>
</feature>
<gene>
    <name evidence="2" type="ORF">SAMN05216184_105111</name>
</gene>
<reference evidence="2 3" key="1">
    <citation type="submission" date="2016-10" db="EMBL/GenBank/DDBJ databases">
        <authorList>
            <person name="Cai Z."/>
        </authorList>
    </citation>
    <scope>NUCLEOTIDE SEQUENCE [LARGE SCALE GENOMIC DNA]</scope>
    <source>
        <strain evidence="2 3">CGMCC 1.10826</strain>
    </source>
</reference>
<sequence length="234" mass="23755">MTMARPALPTLGRLLAGMLLGLLATAGADTPPVPDDVAAWFAAHGSTAATTAGEGLAEEADGPAAVGGAFPLHLWSESVRTGEPAPHPVVPREEWVAAYSRDGTTAGTLVAWRVDGEVALASVDDHAELAEALVPLPAGSLVVEEPLLGAFFTIRDEEVTTLVPGFFEGPRAAPLAAFAESLATQLEGLVGGAAEPEQEGRGWLPVAAAVGTGVVAAGGVWVARRWRRSAGSAG</sequence>
<dbReference type="RefSeq" id="WP_110852305.1">
    <property type="nucleotide sequence ID" value="NZ_QKLZ01000005.1"/>
</dbReference>
<keyword evidence="3" id="KW-1185">Reference proteome</keyword>
<evidence type="ECO:0000313" key="3">
    <source>
        <dbReference type="Proteomes" id="UP000250222"/>
    </source>
</evidence>
<feature type="signal peptide" evidence="1">
    <location>
        <begin position="1"/>
        <end position="28"/>
    </location>
</feature>
<protein>
    <submittedName>
        <fullName evidence="2">Uncharacterized protein</fullName>
    </submittedName>
</protein>
<name>A0A2Y9AB76_9MICO</name>
<keyword evidence="1" id="KW-0732">Signal</keyword>
<organism evidence="2 3">
    <name type="scientific">Georgenia satyanarayanai</name>
    <dbReference type="NCBI Taxonomy" id="860221"/>
    <lineage>
        <taxon>Bacteria</taxon>
        <taxon>Bacillati</taxon>
        <taxon>Actinomycetota</taxon>
        <taxon>Actinomycetes</taxon>
        <taxon>Micrococcales</taxon>
        <taxon>Bogoriellaceae</taxon>
        <taxon>Georgenia</taxon>
    </lineage>
</organism>
<dbReference type="Proteomes" id="UP000250222">
    <property type="component" value="Unassembled WGS sequence"/>
</dbReference>
<evidence type="ECO:0000256" key="1">
    <source>
        <dbReference type="SAM" id="SignalP"/>
    </source>
</evidence>
<accession>A0A2Y9AB76</accession>
<proteinExistence type="predicted"/>
<dbReference type="EMBL" id="UETB01000005">
    <property type="protein sequence ID" value="SSA41854.1"/>
    <property type="molecule type" value="Genomic_DNA"/>
</dbReference>
<dbReference type="OrthoDB" id="9980432at2"/>
<dbReference type="AlphaFoldDB" id="A0A2Y9AB76"/>
<evidence type="ECO:0000313" key="2">
    <source>
        <dbReference type="EMBL" id="SSA41854.1"/>
    </source>
</evidence>